<keyword evidence="1" id="KW-0677">Repeat</keyword>
<dbReference type="SMART" id="SM00028">
    <property type="entry name" value="TPR"/>
    <property type="match status" value="1"/>
</dbReference>
<dbReference type="WBParaSite" id="GPUH_0000955701-mRNA-1">
    <property type="protein sequence ID" value="GPUH_0000955701-mRNA-1"/>
    <property type="gene ID" value="GPUH_0000955701"/>
</dbReference>
<evidence type="ECO:0000256" key="2">
    <source>
        <dbReference type="ARBA" id="ARBA00022803"/>
    </source>
</evidence>
<dbReference type="PANTHER" id="PTHR22904">
    <property type="entry name" value="TPR REPEAT CONTAINING PROTEIN"/>
    <property type="match status" value="1"/>
</dbReference>
<organism evidence="4">
    <name type="scientific">Gongylonema pulchrum</name>
    <dbReference type="NCBI Taxonomy" id="637853"/>
    <lineage>
        <taxon>Eukaryota</taxon>
        <taxon>Metazoa</taxon>
        <taxon>Ecdysozoa</taxon>
        <taxon>Nematoda</taxon>
        <taxon>Chromadorea</taxon>
        <taxon>Rhabditida</taxon>
        <taxon>Spirurina</taxon>
        <taxon>Spiruromorpha</taxon>
        <taxon>Spiruroidea</taxon>
        <taxon>Gongylonematidae</taxon>
        <taxon>Gongylonema</taxon>
    </lineage>
</organism>
<keyword evidence="2 3" id="KW-0802">TPR repeat</keyword>
<dbReference type="GO" id="GO:0051879">
    <property type="term" value="F:Hsp90 protein binding"/>
    <property type="evidence" value="ECO:0007669"/>
    <property type="project" value="TreeGrafter"/>
</dbReference>
<feature type="repeat" description="TPR" evidence="3">
    <location>
        <begin position="32"/>
        <end position="65"/>
    </location>
</feature>
<dbReference type="InterPro" id="IPR011990">
    <property type="entry name" value="TPR-like_helical_dom_sf"/>
</dbReference>
<sequence length="106" mass="12528">LFEDKKYDACIELCMKAVEIGREQRADYTHIAKAFARIGNAYVKLDNLKEALTYFDKSLSEHRDPELVKKRKMLEKELKEKERLAYINPEIAEKEKIKGNEFFKRG</sequence>
<dbReference type="PROSITE" id="PS50005">
    <property type="entry name" value="TPR"/>
    <property type="match status" value="1"/>
</dbReference>
<evidence type="ECO:0000313" key="4">
    <source>
        <dbReference type="WBParaSite" id="GPUH_0000955701-mRNA-1"/>
    </source>
</evidence>
<name>A0A183DLF5_9BILA</name>
<dbReference type="SUPFAM" id="SSF48452">
    <property type="entry name" value="TPR-like"/>
    <property type="match status" value="1"/>
</dbReference>
<dbReference type="Pfam" id="PF13181">
    <property type="entry name" value="TPR_8"/>
    <property type="match status" value="1"/>
</dbReference>
<evidence type="ECO:0000256" key="3">
    <source>
        <dbReference type="PROSITE-ProRule" id="PRU00339"/>
    </source>
</evidence>
<reference evidence="4" key="1">
    <citation type="submission" date="2016-06" db="UniProtKB">
        <authorList>
            <consortium name="WormBaseParasite"/>
        </authorList>
    </citation>
    <scope>IDENTIFICATION</scope>
</reference>
<dbReference type="InterPro" id="IPR019734">
    <property type="entry name" value="TPR_rpt"/>
</dbReference>
<proteinExistence type="predicted"/>
<evidence type="ECO:0000256" key="1">
    <source>
        <dbReference type="ARBA" id="ARBA00022737"/>
    </source>
</evidence>
<dbReference type="Gene3D" id="1.25.40.10">
    <property type="entry name" value="Tetratricopeptide repeat domain"/>
    <property type="match status" value="1"/>
</dbReference>
<dbReference type="AlphaFoldDB" id="A0A183DLF5"/>
<dbReference type="PANTHER" id="PTHR22904:SF523">
    <property type="entry name" value="STRESS-INDUCED-PHOSPHOPROTEIN 1"/>
    <property type="match status" value="1"/>
</dbReference>
<protein>
    <submittedName>
        <fullName evidence="4">TPR_REGION domain-containing protein</fullName>
    </submittedName>
</protein>
<accession>A0A183DLF5</accession>